<dbReference type="Pfam" id="PF25429">
    <property type="entry name" value="zf-POGZ"/>
    <property type="match status" value="1"/>
</dbReference>
<keyword evidence="5" id="KW-0862">Zinc</keyword>
<feature type="compositionally biased region" description="Low complexity" evidence="8">
    <location>
        <begin position="438"/>
        <end position="450"/>
    </location>
</feature>
<feature type="domain" description="C2H2-type" evidence="9">
    <location>
        <begin position="750"/>
        <end position="778"/>
    </location>
</feature>
<feature type="compositionally biased region" description="Polar residues" evidence="8">
    <location>
        <begin position="1468"/>
        <end position="1477"/>
    </location>
</feature>
<keyword evidence="4 7" id="KW-0863">Zinc-finger</keyword>
<evidence type="ECO:0000256" key="8">
    <source>
        <dbReference type="SAM" id="MobiDB-lite"/>
    </source>
</evidence>
<evidence type="ECO:0000313" key="10">
    <source>
        <dbReference type="EMBL" id="CAH1252476.1"/>
    </source>
</evidence>
<feature type="region of interest" description="Disordered" evidence="8">
    <location>
        <begin position="1202"/>
        <end position="1422"/>
    </location>
</feature>
<feature type="region of interest" description="Disordered" evidence="8">
    <location>
        <begin position="1"/>
        <end position="53"/>
    </location>
</feature>
<dbReference type="SMART" id="SM00355">
    <property type="entry name" value="ZnF_C2H2"/>
    <property type="match status" value="9"/>
</dbReference>
<evidence type="ECO:0000256" key="5">
    <source>
        <dbReference type="ARBA" id="ARBA00022833"/>
    </source>
</evidence>
<feature type="region of interest" description="Disordered" evidence="8">
    <location>
        <begin position="368"/>
        <end position="414"/>
    </location>
</feature>
<dbReference type="Proteomes" id="UP000838412">
    <property type="component" value="Chromosome 19"/>
</dbReference>
<proteinExistence type="predicted"/>
<dbReference type="PROSITE" id="PS50157">
    <property type="entry name" value="ZINC_FINGER_C2H2_2"/>
    <property type="match status" value="4"/>
</dbReference>
<feature type="domain" description="C2H2-type" evidence="9">
    <location>
        <begin position="632"/>
        <end position="660"/>
    </location>
</feature>
<feature type="region of interest" description="Disordered" evidence="8">
    <location>
        <begin position="1158"/>
        <end position="1181"/>
    </location>
</feature>
<dbReference type="InterPro" id="IPR050527">
    <property type="entry name" value="Snail/Krueppel_Znf"/>
</dbReference>
<dbReference type="InterPro" id="IPR057618">
    <property type="entry name" value="Znf_POGZ/Z280C-D-like"/>
</dbReference>
<keyword evidence="6" id="KW-0539">Nucleus</keyword>
<evidence type="ECO:0000256" key="4">
    <source>
        <dbReference type="ARBA" id="ARBA00022771"/>
    </source>
</evidence>
<feature type="region of interest" description="Disordered" evidence="8">
    <location>
        <begin position="280"/>
        <end position="313"/>
    </location>
</feature>
<dbReference type="GO" id="GO:0000981">
    <property type="term" value="F:DNA-binding transcription factor activity, RNA polymerase II-specific"/>
    <property type="evidence" value="ECO:0007669"/>
    <property type="project" value="TreeGrafter"/>
</dbReference>
<dbReference type="Gene3D" id="3.30.160.60">
    <property type="entry name" value="Classic Zinc Finger"/>
    <property type="match status" value="2"/>
</dbReference>
<feature type="region of interest" description="Disordered" evidence="8">
    <location>
        <begin position="1071"/>
        <end position="1129"/>
    </location>
</feature>
<gene>
    <name evidence="10" type="primary">POGZ</name>
    <name evidence="10" type="ORF">BLAG_LOCUS12548</name>
</gene>
<feature type="compositionally biased region" description="Polar residues" evidence="8">
    <location>
        <begin position="1109"/>
        <end position="1127"/>
    </location>
</feature>
<evidence type="ECO:0000256" key="3">
    <source>
        <dbReference type="ARBA" id="ARBA00022737"/>
    </source>
</evidence>
<feature type="compositionally biased region" description="Basic and acidic residues" evidence="8">
    <location>
        <begin position="1453"/>
        <end position="1463"/>
    </location>
</feature>
<feature type="compositionally biased region" description="Low complexity" evidence="8">
    <location>
        <begin position="1377"/>
        <end position="1386"/>
    </location>
</feature>
<evidence type="ECO:0000256" key="6">
    <source>
        <dbReference type="ARBA" id="ARBA00023242"/>
    </source>
</evidence>
<organism evidence="10 11">
    <name type="scientific">Branchiostoma lanceolatum</name>
    <name type="common">Common lancelet</name>
    <name type="synonym">Amphioxus lanceolatum</name>
    <dbReference type="NCBI Taxonomy" id="7740"/>
    <lineage>
        <taxon>Eukaryota</taxon>
        <taxon>Metazoa</taxon>
        <taxon>Chordata</taxon>
        <taxon>Cephalochordata</taxon>
        <taxon>Leptocardii</taxon>
        <taxon>Amphioxiformes</taxon>
        <taxon>Branchiostomatidae</taxon>
        <taxon>Branchiostoma</taxon>
    </lineage>
</organism>
<feature type="compositionally biased region" description="Polar residues" evidence="8">
    <location>
        <begin position="1401"/>
        <end position="1415"/>
    </location>
</feature>
<evidence type="ECO:0000256" key="1">
    <source>
        <dbReference type="ARBA" id="ARBA00022499"/>
    </source>
</evidence>
<dbReference type="PANTHER" id="PTHR24388:SF90">
    <property type="entry name" value="C2H2-TYPE DOMAIN-CONTAINING PROTEIN"/>
    <property type="match status" value="1"/>
</dbReference>
<feature type="compositionally biased region" description="Polar residues" evidence="8">
    <location>
        <begin position="299"/>
        <end position="313"/>
    </location>
</feature>
<dbReference type="OrthoDB" id="10032537at2759"/>
<protein>
    <submittedName>
        <fullName evidence="10">POGZ protein</fullName>
    </submittedName>
</protein>
<feature type="compositionally biased region" description="Pro residues" evidence="8">
    <location>
        <begin position="21"/>
        <end position="53"/>
    </location>
</feature>
<evidence type="ECO:0000259" key="9">
    <source>
        <dbReference type="PROSITE" id="PS50157"/>
    </source>
</evidence>
<dbReference type="PANTHER" id="PTHR24388">
    <property type="entry name" value="ZINC FINGER PROTEIN"/>
    <property type="match status" value="1"/>
</dbReference>
<feature type="region of interest" description="Disordered" evidence="8">
    <location>
        <begin position="532"/>
        <end position="561"/>
    </location>
</feature>
<keyword evidence="2" id="KW-0479">Metal-binding</keyword>
<keyword evidence="3" id="KW-0677">Repeat</keyword>
<accession>A0A8J9ZDA8</accession>
<dbReference type="GO" id="GO:0008270">
    <property type="term" value="F:zinc ion binding"/>
    <property type="evidence" value="ECO:0007669"/>
    <property type="project" value="UniProtKB-KW"/>
</dbReference>
<reference evidence="10" key="1">
    <citation type="submission" date="2022-01" db="EMBL/GenBank/DDBJ databases">
        <authorList>
            <person name="Braso-Vives M."/>
        </authorList>
    </citation>
    <scope>NUCLEOTIDE SEQUENCE</scope>
</reference>
<dbReference type="PROSITE" id="PS00028">
    <property type="entry name" value="ZINC_FINGER_C2H2_1"/>
    <property type="match status" value="4"/>
</dbReference>
<dbReference type="InterPro" id="IPR013087">
    <property type="entry name" value="Znf_C2H2_type"/>
</dbReference>
<name>A0A8J9ZDA8_BRALA</name>
<feature type="compositionally biased region" description="Polar residues" evidence="8">
    <location>
        <begin position="1167"/>
        <end position="1179"/>
    </location>
</feature>
<feature type="compositionally biased region" description="Polar residues" evidence="8">
    <location>
        <begin position="280"/>
        <end position="292"/>
    </location>
</feature>
<feature type="domain" description="C2H2-type" evidence="9">
    <location>
        <begin position="595"/>
        <end position="622"/>
    </location>
</feature>
<keyword evidence="1" id="KW-1017">Isopeptide bond</keyword>
<evidence type="ECO:0000256" key="7">
    <source>
        <dbReference type="PROSITE-ProRule" id="PRU00042"/>
    </source>
</evidence>
<dbReference type="Pfam" id="PF12874">
    <property type="entry name" value="zf-met"/>
    <property type="match status" value="1"/>
</dbReference>
<feature type="compositionally biased region" description="Low complexity" evidence="8">
    <location>
        <begin position="532"/>
        <end position="556"/>
    </location>
</feature>
<dbReference type="InterPro" id="IPR036236">
    <property type="entry name" value="Znf_C2H2_sf"/>
</dbReference>
<feature type="region of interest" description="Disordered" evidence="8">
    <location>
        <begin position="1451"/>
        <end position="1477"/>
    </location>
</feature>
<feature type="compositionally biased region" description="Acidic residues" evidence="8">
    <location>
        <begin position="1"/>
        <end position="13"/>
    </location>
</feature>
<dbReference type="EMBL" id="OV696704">
    <property type="protein sequence ID" value="CAH1252476.1"/>
    <property type="molecule type" value="Genomic_DNA"/>
</dbReference>
<evidence type="ECO:0000256" key="2">
    <source>
        <dbReference type="ARBA" id="ARBA00022723"/>
    </source>
</evidence>
<keyword evidence="11" id="KW-1185">Reference proteome</keyword>
<sequence>MDLCMECEDEELDPWQMADEPAPPSPPKPAAAPPQPEPLAPQPPPLTPAVQPPLTPALQQAAVIAQQHQVLPQPPPLTPSPAVQQMVSSTIYQQPSQAQPVRVSTLSQKAVGQVSQHATQIVTQKSAGQIAQPAVQIVTQNSSTSQTTKPILINLTPQGTSQPTYLMPATQPGGQSYYLMPLNVTGVPTLQTMSHTSPVMLQQVPNIVQPPNVTIVPQIIQMSQPAPVPPPAPPTSKIVHIIQNTTPSTTSSASTQLKTFAEQANTNVVKPLYKLVTTSQAPSKTAQVTQPVGNPVQAPRSTSTATTNQETQQVIHHSIARPMRIAQAKPAQTQVHPVKITQAQPKPVVVTTSNVGQVTQAQTKPAVATPGQVQATQSTQLPKSTCAKTSASATPGGTVMTAPSSLPKRRKKGLPPPRVVAKILQDKTVVYVKCTESSSSTNNTTTLTQSKPSDNVQPANVTPATVLPRPVAVHQALQSPSPMAIVNTISSATKVSSLTYTCPLCNNKFFSLASLTAHRQNCKKNISALPSSLSQPSAVASPQSTFKLTPTSAPGKAPSPPKSIQLNISIEEYYYGKKEPNVSPNSTEEKGLCVFKCYTCSKVLKSNIKYMNHIRHHIEHERQQNPDISDVTSCQRCFKRFETPFQLQCHLETMHNTANPDTFCKICEISFKSEKALQSHMLQDHQPCEMPYACKLCGFRSSVLADVESHFRTTHEGTKNLLCTFCLKIIVQCRAFDVHCLKHFRKSDKKKCKSCRLQFHSTSELQQHRKHDHVSFAPAHVIKQHRENAKLNFTFQKKANKMQDTPLVGTSSSAGVTEYGVAGMPRGIKRSLNLTCRPVQDHRTHTCLECGAKVQDLSSHYMKYVSCSKCRYSTCCSRAYADHMICRHQAQGRQRIVSANMFQVDMYTCETGMNLSCGCSYSTTGGREMAEHLQACYFKSCFIMSSPLKINVQSLTGFLRNSQNAGEVHSAKRPRSDTLGRSGVEFVDLTEEEEDDDMAPGSFVCPHCDLHFNLRMPLTQHIKFCGPQQSRGQDDDTYTVSIKQEPEDPIVVVDNDEDMTVDDEDNLKFTTLQVDSPAENEGSEQQSDSEERDEQKEWEASIGLDAPDISSNTVTEHLPAESSSTAEDISEGVNVGVVVKIEKEEVDSLMDLQIPEELHTAEDSGTAADNTSKANSTEISIKVEKEEDNNVEEIINEETVIKKSVSKHLTVDIEQDVTKEPELDEELAEQIQPATEPSMDSCDAAPATEPSMDSCDAAPATEPSMDSGDAAPATEPSMDSCDAAPATEPSMDSSDAAPATEPSMDSCDAAPATEPSMDNSDAAPATEPSMDSSDAAPATEPSMDSCDAAPATEPSMDSSDAAPATEPSMDSSDAAPQEQQETTQAGEESESDVAEQEDKQSANQEYTEVETNTVLDNALVSDDQEHIETVAIKAIQNMAEEYHVEELGCTESTLERPGTEKNLEPGQEISSSAVRQE</sequence>
<feature type="region of interest" description="Disordered" evidence="8">
    <location>
        <begin position="438"/>
        <end position="458"/>
    </location>
</feature>
<feature type="domain" description="C2H2-type" evidence="9">
    <location>
        <begin position="692"/>
        <end position="720"/>
    </location>
</feature>
<dbReference type="GO" id="GO:0000978">
    <property type="term" value="F:RNA polymerase II cis-regulatory region sequence-specific DNA binding"/>
    <property type="evidence" value="ECO:0007669"/>
    <property type="project" value="TreeGrafter"/>
</dbReference>
<evidence type="ECO:0000313" key="11">
    <source>
        <dbReference type="Proteomes" id="UP000838412"/>
    </source>
</evidence>
<dbReference type="SUPFAM" id="SSF57667">
    <property type="entry name" value="beta-beta-alpha zinc fingers"/>
    <property type="match status" value="1"/>
</dbReference>
<feature type="compositionally biased region" description="Polar residues" evidence="8">
    <location>
        <begin position="371"/>
        <end position="395"/>
    </location>
</feature>